<dbReference type="Proteomes" id="UP001595533">
    <property type="component" value="Unassembled WGS sequence"/>
</dbReference>
<evidence type="ECO:0000313" key="2">
    <source>
        <dbReference type="EMBL" id="MFC3194186.1"/>
    </source>
</evidence>
<feature type="transmembrane region" description="Helical" evidence="1">
    <location>
        <begin position="53"/>
        <end position="69"/>
    </location>
</feature>
<comment type="caution">
    <text evidence="2">The sequence shown here is derived from an EMBL/GenBank/DDBJ whole genome shotgun (WGS) entry which is preliminary data.</text>
</comment>
<keyword evidence="3" id="KW-1185">Reference proteome</keyword>
<dbReference type="EMBL" id="JBHRTS010000004">
    <property type="protein sequence ID" value="MFC3194186.1"/>
    <property type="molecule type" value="Genomic_DNA"/>
</dbReference>
<name>A0ABV7JBZ4_9GAMM</name>
<proteinExistence type="predicted"/>
<evidence type="ECO:0000256" key="1">
    <source>
        <dbReference type="SAM" id="Phobius"/>
    </source>
</evidence>
<gene>
    <name evidence="2" type="ORF">ACFODZ_08025</name>
</gene>
<feature type="transmembrane region" description="Helical" evidence="1">
    <location>
        <begin position="23"/>
        <end position="41"/>
    </location>
</feature>
<accession>A0ABV7JBZ4</accession>
<sequence length="147" mass="16323">MIRQMTPYELLDLALSLSTRIDTHWALFISVHLALIGGLIYVDRPLSKREKAGAIMVYTGFALINFYMMKAQAKFLASVYEQIDQIKDQPCCQDNAVVSHIAGLNAVNANDMLINSIIIVHLLMLLVILLTITFDKQVSAVKSPSGD</sequence>
<protein>
    <submittedName>
        <fullName evidence="2">Uncharacterized protein</fullName>
    </submittedName>
</protein>
<organism evidence="2 3">
    <name type="scientific">Marinicella sediminis</name>
    <dbReference type="NCBI Taxonomy" id="1792834"/>
    <lineage>
        <taxon>Bacteria</taxon>
        <taxon>Pseudomonadati</taxon>
        <taxon>Pseudomonadota</taxon>
        <taxon>Gammaproteobacteria</taxon>
        <taxon>Lysobacterales</taxon>
        <taxon>Marinicellaceae</taxon>
        <taxon>Marinicella</taxon>
    </lineage>
</organism>
<keyword evidence="1" id="KW-0472">Membrane</keyword>
<dbReference type="RefSeq" id="WP_077412457.1">
    <property type="nucleotide sequence ID" value="NZ_JBHRTS010000004.1"/>
</dbReference>
<keyword evidence="1" id="KW-0812">Transmembrane</keyword>
<keyword evidence="1" id="KW-1133">Transmembrane helix</keyword>
<evidence type="ECO:0000313" key="3">
    <source>
        <dbReference type="Proteomes" id="UP001595533"/>
    </source>
</evidence>
<feature type="transmembrane region" description="Helical" evidence="1">
    <location>
        <begin position="113"/>
        <end position="134"/>
    </location>
</feature>
<reference evidence="3" key="1">
    <citation type="journal article" date="2019" name="Int. J. Syst. Evol. Microbiol.">
        <title>The Global Catalogue of Microorganisms (GCM) 10K type strain sequencing project: providing services to taxonomists for standard genome sequencing and annotation.</title>
        <authorList>
            <consortium name="The Broad Institute Genomics Platform"/>
            <consortium name="The Broad Institute Genome Sequencing Center for Infectious Disease"/>
            <person name="Wu L."/>
            <person name="Ma J."/>
        </authorList>
    </citation>
    <scope>NUCLEOTIDE SEQUENCE [LARGE SCALE GENOMIC DNA]</scope>
    <source>
        <strain evidence="3">KCTC 42953</strain>
    </source>
</reference>